<keyword evidence="3" id="KW-1185">Reference proteome</keyword>
<feature type="region of interest" description="Disordered" evidence="1">
    <location>
        <begin position="127"/>
        <end position="181"/>
    </location>
</feature>
<proteinExistence type="predicted"/>
<gene>
    <name evidence="2" type="ORF">BT96DRAFT_936099</name>
</gene>
<dbReference type="EMBL" id="ML769421">
    <property type="protein sequence ID" value="KAE9403882.1"/>
    <property type="molecule type" value="Genomic_DNA"/>
</dbReference>
<dbReference type="Proteomes" id="UP000799118">
    <property type="component" value="Unassembled WGS sequence"/>
</dbReference>
<sequence length="181" mass="19615">MTNVGNQPQSGEGATFLPALPPSGSEMPEVTRVSIAGLQTIFDQVVKGNIIPDIGRRNMCQYLQNVFDKFNLHRSLDLGESLKSWFESIDDHEQRMHRAEREGARRGRAVPRLPGIEEILAGSAFIAPNRPVGGGTGQNPSGRYGVDPPAPDRGSGRTAEGERVEEENAGGDTRAIPARRT</sequence>
<evidence type="ECO:0000313" key="3">
    <source>
        <dbReference type="Proteomes" id="UP000799118"/>
    </source>
</evidence>
<protein>
    <submittedName>
        <fullName evidence="2">Uncharacterized protein</fullName>
    </submittedName>
</protein>
<organism evidence="2 3">
    <name type="scientific">Gymnopus androsaceus JB14</name>
    <dbReference type="NCBI Taxonomy" id="1447944"/>
    <lineage>
        <taxon>Eukaryota</taxon>
        <taxon>Fungi</taxon>
        <taxon>Dikarya</taxon>
        <taxon>Basidiomycota</taxon>
        <taxon>Agaricomycotina</taxon>
        <taxon>Agaricomycetes</taxon>
        <taxon>Agaricomycetidae</taxon>
        <taxon>Agaricales</taxon>
        <taxon>Marasmiineae</taxon>
        <taxon>Omphalotaceae</taxon>
        <taxon>Gymnopus</taxon>
    </lineage>
</organism>
<name>A0A6A4HX16_9AGAR</name>
<feature type="compositionally biased region" description="Polar residues" evidence="1">
    <location>
        <begin position="1"/>
        <end position="12"/>
    </location>
</feature>
<evidence type="ECO:0000256" key="1">
    <source>
        <dbReference type="SAM" id="MobiDB-lite"/>
    </source>
</evidence>
<dbReference type="AlphaFoldDB" id="A0A6A4HX16"/>
<accession>A0A6A4HX16</accession>
<evidence type="ECO:0000313" key="2">
    <source>
        <dbReference type="EMBL" id="KAE9403882.1"/>
    </source>
</evidence>
<feature type="region of interest" description="Disordered" evidence="1">
    <location>
        <begin position="1"/>
        <end position="23"/>
    </location>
</feature>
<reference evidence="2" key="1">
    <citation type="journal article" date="2019" name="Environ. Microbiol.">
        <title>Fungal ecological strategies reflected in gene transcription - a case study of two litter decomposers.</title>
        <authorList>
            <person name="Barbi F."/>
            <person name="Kohler A."/>
            <person name="Barry K."/>
            <person name="Baskaran P."/>
            <person name="Daum C."/>
            <person name="Fauchery L."/>
            <person name="Ihrmark K."/>
            <person name="Kuo A."/>
            <person name="LaButti K."/>
            <person name="Lipzen A."/>
            <person name="Morin E."/>
            <person name="Grigoriev I.V."/>
            <person name="Henrissat B."/>
            <person name="Lindahl B."/>
            <person name="Martin F."/>
        </authorList>
    </citation>
    <scope>NUCLEOTIDE SEQUENCE</scope>
    <source>
        <strain evidence="2">JB14</strain>
    </source>
</reference>